<dbReference type="GO" id="GO:0005524">
    <property type="term" value="F:ATP binding"/>
    <property type="evidence" value="ECO:0007669"/>
    <property type="project" value="UniProtKB-KW"/>
</dbReference>
<dbReference type="GO" id="GO:0016787">
    <property type="term" value="F:hydrolase activity"/>
    <property type="evidence" value="ECO:0007669"/>
    <property type="project" value="UniProtKB-KW"/>
</dbReference>
<dbReference type="InterPro" id="IPR013689">
    <property type="entry name" value="RNA_helicase_ATP-dep_HrpB_C"/>
</dbReference>
<dbReference type="Pfam" id="PF08482">
    <property type="entry name" value="HrpB_C"/>
    <property type="match status" value="1"/>
</dbReference>
<dbReference type="PIRSF" id="PIRSF005496">
    <property type="entry name" value="ATP_hel_hrpB"/>
    <property type="match status" value="1"/>
</dbReference>
<dbReference type="EMBL" id="CP001848">
    <property type="protein sequence ID" value="ADB17784.1"/>
    <property type="molecule type" value="Genomic_DNA"/>
</dbReference>
<keyword evidence="4" id="KW-0067">ATP-binding</keyword>
<dbReference type="Pfam" id="PF00271">
    <property type="entry name" value="Helicase_C"/>
    <property type="match status" value="1"/>
</dbReference>
<dbReference type="Gene3D" id="1.20.120.1080">
    <property type="match status" value="1"/>
</dbReference>
<evidence type="ECO:0000313" key="8">
    <source>
        <dbReference type="Proteomes" id="UP000001887"/>
    </source>
</evidence>
<dbReference type="OrthoDB" id="9808833at2"/>
<evidence type="ECO:0000259" key="5">
    <source>
        <dbReference type="PROSITE" id="PS51192"/>
    </source>
</evidence>
<evidence type="ECO:0000256" key="3">
    <source>
        <dbReference type="ARBA" id="ARBA00022806"/>
    </source>
</evidence>
<dbReference type="Pfam" id="PF21010">
    <property type="entry name" value="HA2_C"/>
    <property type="match status" value="1"/>
</dbReference>
<dbReference type="PANTHER" id="PTHR43519">
    <property type="entry name" value="ATP-DEPENDENT RNA HELICASE HRPB"/>
    <property type="match status" value="1"/>
</dbReference>
<evidence type="ECO:0000259" key="6">
    <source>
        <dbReference type="PROSITE" id="PS51194"/>
    </source>
</evidence>
<dbReference type="InterPro" id="IPR014001">
    <property type="entry name" value="Helicase_ATP-bd"/>
</dbReference>
<dbReference type="Pfam" id="PF00270">
    <property type="entry name" value="DEAD"/>
    <property type="match status" value="1"/>
</dbReference>
<name>D2QWI1_PIRSD</name>
<dbReference type="FunFam" id="3.40.50.300:FF:002125">
    <property type="entry name" value="ATP-dependent helicase HrpB"/>
    <property type="match status" value="1"/>
</dbReference>
<evidence type="ECO:0000256" key="4">
    <source>
        <dbReference type="ARBA" id="ARBA00022840"/>
    </source>
</evidence>
<dbReference type="PROSITE" id="PS51192">
    <property type="entry name" value="HELICASE_ATP_BIND_1"/>
    <property type="match status" value="1"/>
</dbReference>
<dbReference type="eggNOG" id="COG1643">
    <property type="taxonomic scope" value="Bacteria"/>
</dbReference>
<dbReference type="NCBIfam" id="TIGR01970">
    <property type="entry name" value="DEAH_box_HrpB"/>
    <property type="match status" value="1"/>
</dbReference>
<dbReference type="Proteomes" id="UP000001887">
    <property type="component" value="Chromosome"/>
</dbReference>
<evidence type="ECO:0000256" key="2">
    <source>
        <dbReference type="ARBA" id="ARBA00022801"/>
    </source>
</evidence>
<evidence type="ECO:0000256" key="1">
    <source>
        <dbReference type="ARBA" id="ARBA00022741"/>
    </source>
</evidence>
<sequence>MTRDDSTPPPLAPLPIDAALPELLTHLKASRRVVLVAPPGAGKTTRVPPAILDSGICGDKQIVVLQPRRLAARATAERMSSERGSRLGEEIGYQVRFESRVSKQTRIEVLTEGILQRRLASDPFLERVGCIVFDEFHERSLASDLLLGMVEQVRASVRDDLMVVVMSATLDASGVSKYLADAPVVVSEGRKFPVEIRYDSDLNRQPLAEQVLSTVSRAIEQRDGDLLVFLPGVGEIRGAQRLLENASFSRDFAIQPLYGDLSLEEQQQALRKQSRRKIVLATNVAETSVTVDGVTIVIDSGLARVSRYHESTGLDRLDLEPISRASADQRAGRAGRTAPGICYRLWPEAMHRARAAFNTPEVQRVDLAPAVLEILAWIEPDLATFPWYEPPASGTLDRAVSLLEQIHAADERSITELGRQMLRLPIHPRLARMMLYAREHGDLLPVATAAALLSERSPWNHAPGGTRGNFAPRRAREHSESDVLDRVQAIAAFEARGETHFPFGELNPRSAKTLLRTRDQLLRLVDAPRNTSSMPEDELLQRAILAGFPDRVAKRRETKLAPEYARDDAVRGLMVGGRGVKLDRSSQVLSEELFVCVELDMGQGEAIVRQASGVKRAWLDPQLLETKRVAVFDDELLRVQGRKRTSWNGLLLDESQAALPEEDEVAEILAKEAIARWDRVFPPESEGVLDYVLRTRLLARLMPKLELPPMDVPYLQSILPAVARGCRSIDDLRRAPWLMVIKNGLSWDQQQAIEREAPERIKVPSGNAIRLEYQADGPPILAVRIQEIFGLLETPKIAGGRQPILLHLLAPNMRVAQVTDDLHSFWASSYALVRKDLRARYPKHSWPEDPYTAVAQSRPARKN</sequence>
<feature type="domain" description="Helicase C-terminal" evidence="6">
    <location>
        <begin position="207"/>
        <end position="378"/>
    </location>
</feature>
<dbReference type="PROSITE" id="PS51194">
    <property type="entry name" value="HELICASE_CTER"/>
    <property type="match status" value="1"/>
</dbReference>
<dbReference type="SMART" id="SM00847">
    <property type="entry name" value="HA2"/>
    <property type="match status" value="1"/>
</dbReference>
<dbReference type="GO" id="GO:0004386">
    <property type="term" value="F:helicase activity"/>
    <property type="evidence" value="ECO:0007669"/>
    <property type="project" value="UniProtKB-KW"/>
</dbReference>
<dbReference type="HOGENOM" id="CLU_001832_5_6_0"/>
<dbReference type="GO" id="GO:0003676">
    <property type="term" value="F:nucleic acid binding"/>
    <property type="evidence" value="ECO:0007669"/>
    <property type="project" value="InterPro"/>
</dbReference>
<protein>
    <submittedName>
        <fullName evidence="7">ATP-dependent helicase HrpB</fullName>
    </submittedName>
</protein>
<dbReference type="CDD" id="cd17990">
    <property type="entry name" value="DEXHc_HrpB"/>
    <property type="match status" value="1"/>
</dbReference>
<keyword evidence="3 7" id="KW-0347">Helicase</keyword>
<dbReference type="Gene3D" id="3.40.50.300">
    <property type="entry name" value="P-loop containing nucleotide triphosphate hydrolases"/>
    <property type="match status" value="2"/>
</dbReference>
<dbReference type="STRING" id="530564.Psta_3120"/>
<dbReference type="InterPro" id="IPR010225">
    <property type="entry name" value="HrpB"/>
</dbReference>
<proteinExistence type="predicted"/>
<dbReference type="PANTHER" id="PTHR43519:SF1">
    <property type="entry name" value="ATP-DEPENDENT RNA HELICASE HRPB"/>
    <property type="match status" value="1"/>
</dbReference>
<dbReference type="SUPFAM" id="SSF52540">
    <property type="entry name" value="P-loop containing nucleoside triphosphate hydrolases"/>
    <property type="match status" value="1"/>
</dbReference>
<gene>
    <name evidence="7" type="ordered locus">Psta_3120</name>
</gene>
<organism evidence="7 8">
    <name type="scientific">Pirellula staleyi (strain ATCC 27377 / DSM 6068 / ICPB 4128)</name>
    <name type="common">Pirella staleyi</name>
    <dbReference type="NCBI Taxonomy" id="530564"/>
    <lineage>
        <taxon>Bacteria</taxon>
        <taxon>Pseudomonadati</taxon>
        <taxon>Planctomycetota</taxon>
        <taxon>Planctomycetia</taxon>
        <taxon>Pirellulales</taxon>
        <taxon>Pirellulaceae</taxon>
        <taxon>Pirellula</taxon>
    </lineage>
</organism>
<dbReference type="InterPro" id="IPR011545">
    <property type="entry name" value="DEAD/DEAH_box_helicase_dom"/>
</dbReference>
<keyword evidence="8" id="KW-1185">Reference proteome</keyword>
<reference evidence="7 8" key="1">
    <citation type="journal article" date="2009" name="Stand. Genomic Sci.">
        <title>Complete genome sequence of Pirellula staleyi type strain (ATCC 27377).</title>
        <authorList>
            <person name="Clum A."/>
            <person name="Tindall B.J."/>
            <person name="Sikorski J."/>
            <person name="Ivanova N."/>
            <person name="Mavrommatis K."/>
            <person name="Lucas S."/>
            <person name="Glavina del Rio T."/>
            <person name="Nolan M."/>
            <person name="Chen F."/>
            <person name="Tice H."/>
            <person name="Pitluck S."/>
            <person name="Cheng J.F."/>
            <person name="Chertkov O."/>
            <person name="Brettin T."/>
            <person name="Han C."/>
            <person name="Detter J.C."/>
            <person name="Kuske C."/>
            <person name="Bruce D."/>
            <person name="Goodwin L."/>
            <person name="Ovchinikova G."/>
            <person name="Pati A."/>
            <person name="Mikhailova N."/>
            <person name="Chen A."/>
            <person name="Palaniappan K."/>
            <person name="Land M."/>
            <person name="Hauser L."/>
            <person name="Chang Y.J."/>
            <person name="Jeffries C.D."/>
            <person name="Chain P."/>
            <person name="Rohde M."/>
            <person name="Goker M."/>
            <person name="Bristow J."/>
            <person name="Eisen J.A."/>
            <person name="Markowitz V."/>
            <person name="Hugenholtz P."/>
            <person name="Kyrpides N.C."/>
            <person name="Klenk H.P."/>
            <person name="Lapidus A."/>
        </authorList>
    </citation>
    <scope>NUCLEOTIDE SEQUENCE [LARGE SCALE GENOMIC DNA]</scope>
    <source>
        <strain evidence="8">ATCC 27377 / DSM 6068 / ICPB 4128</strain>
    </source>
</reference>
<dbReference type="SMART" id="SM00487">
    <property type="entry name" value="DEXDc"/>
    <property type="match status" value="1"/>
</dbReference>
<dbReference type="InterPro" id="IPR049614">
    <property type="entry name" value="HrpB_DEXH"/>
</dbReference>
<dbReference type="InterPro" id="IPR001650">
    <property type="entry name" value="Helicase_C-like"/>
</dbReference>
<dbReference type="KEGG" id="psl:Psta_3120"/>
<feature type="domain" description="Helicase ATP-binding" evidence="5">
    <location>
        <begin position="24"/>
        <end position="188"/>
    </location>
</feature>
<dbReference type="InterPro" id="IPR007502">
    <property type="entry name" value="Helicase-assoc_dom"/>
</dbReference>
<dbReference type="InterPro" id="IPR027417">
    <property type="entry name" value="P-loop_NTPase"/>
</dbReference>
<dbReference type="CDD" id="cd18791">
    <property type="entry name" value="SF2_C_RHA"/>
    <property type="match status" value="1"/>
</dbReference>
<dbReference type="SMART" id="SM00490">
    <property type="entry name" value="HELICc"/>
    <property type="match status" value="1"/>
</dbReference>
<keyword evidence="1" id="KW-0547">Nucleotide-binding</keyword>
<dbReference type="AlphaFoldDB" id="D2QWI1"/>
<keyword evidence="2" id="KW-0378">Hydrolase</keyword>
<accession>D2QWI1</accession>
<evidence type="ECO:0000313" key="7">
    <source>
        <dbReference type="EMBL" id="ADB17784.1"/>
    </source>
</evidence>